<feature type="active site" description="Nucleophile" evidence="1">
    <location>
        <position position="137"/>
    </location>
</feature>
<feature type="signal peptide" evidence="2">
    <location>
        <begin position="1"/>
        <end position="21"/>
    </location>
</feature>
<dbReference type="InterPro" id="IPR005490">
    <property type="entry name" value="LD_TPept_cat_dom"/>
</dbReference>
<keyword evidence="1" id="KW-0133">Cell shape</keyword>
<protein>
    <submittedName>
        <fullName evidence="4">L,D-transpeptidase family protein</fullName>
    </submittedName>
</protein>
<keyword evidence="5" id="KW-1185">Reference proteome</keyword>
<reference evidence="4 5" key="1">
    <citation type="submission" date="2021-04" db="EMBL/GenBank/DDBJ databases">
        <authorList>
            <person name="Pira H."/>
            <person name="Risdian C."/>
            <person name="Wink J."/>
        </authorList>
    </citation>
    <scope>NUCLEOTIDE SEQUENCE [LARGE SCALE GENOMIC DNA]</scope>
    <source>
        <strain evidence="4 5">WHA3</strain>
    </source>
</reference>
<dbReference type="PROSITE" id="PS52029">
    <property type="entry name" value="LD_TPASE"/>
    <property type="match status" value="1"/>
</dbReference>
<evidence type="ECO:0000256" key="2">
    <source>
        <dbReference type="SAM" id="SignalP"/>
    </source>
</evidence>
<dbReference type="Pfam" id="PF03734">
    <property type="entry name" value="YkuD"/>
    <property type="match status" value="1"/>
</dbReference>
<keyword evidence="1" id="KW-0961">Cell wall biogenesis/degradation</keyword>
<dbReference type="InterPro" id="IPR050979">
    <property type="entry name" value="LD-transpeptidase"/>
</dbReference>
<feature type="chain" id="PRO_5046347560" evidence="2">
    <location>
        <begin position="22"/>
        <end position="325"/>
    </location>
</feature>
<keyword evidence="2" id="KW-0732">Signal</keyword>
<name>A0ABS6SE14_9SPHN</name>
<feature type="domain" description="L,D-TPase catalytic" evidence="3">
    <location>
        <begin position="52"/>
        <end position="161"/>
    </location>
</feature>
<dbReference type="CDD" id="cd16913">
    <property type="entry name" value="YkuD_like"/>
    <property type="match status" value="1"/>
</dbReference>
<dbReference type="PANTHER" id="PTHR30582">
    <property type="entry name" value="L,D-TRANSPEPTIDASE"/>
    <property type="match status" value="1"/>
</dbReference>
<dbReference type="Proteomes" id="UP000722336">
    <property type="component" value="Unassembled WGS sequence"/>
</dbReference>
<comment type="caution">
    <text evidence="4">The sequence shown here is derived from an EMBL/GenBank/DDBJ whole genome shotgun (WGS) entry which is preliminary data.</text>
</comment>
<gene>
    <name evidence="4" type="ORF">KCG44_07330</name>
</gene>
<evidence type="ECO:0000259" key="3">
    <source>
        <dbReference type="PROSITE" id="PS52029"/>
    </source>
</evidence>
<sequence>MIRIIISLFVMLLAVPTAAQHALTEGTIEGRVAALKPGEFLWAEAVAPEGPLLMVVSVPTSRAYMYRNGIPIGIAAINAGTPRAPAPPGVFTILEKQLEHRASEGTESRVPFMQRMTWSGVSLHGHDAGHCPVLDGCIRLPQAFARLLYDESAVGMTVIVTQVDSIPRIAPGPALLTPDEPQGALDHLELSWHPERAPKGPISIIVSAADREIHVLRNGVEIGAAPVVLGRDVTGLEVYTLAAANPEADSFRWLKVPLADDNDQPVQISADERAKLGLALPFRNLLAAELVVGTTVVVTPDSLAPRPVLSRGLIMRGTNGEGPPD</sequence>
<comment type="pathway">
    <text evidence="1">Cell wall biogenesis; peptidoglycan biosynthesis.</text>
</comment>
<dbReference type="PANTHER" id="PTHR30582:SF2">
    <property type="entry name" value="L,D-TRANSPEPTIDASE YCIB-RELATED"/>
    <property type="match status" value="1"/>
</dbReference>
<dbReference type="NCBIfam" id="NF004785">
    <property type="entry name" value="PRK06132.1-2"/>
    <property type="match status" value="1"/>
</dbReference>
<evidence type="ECO:0000256" key="1">
    <source>
        <dbReference type="PROSITE-ProRule" id="PRU01373"/>
    </source>
</evidence>
<evidence type="ECO:0000313" key="5">
    <source>
        <dbReference type="Proteomes" id="UP000722336"/>
    </source>
</evidence>
<accession>A0ABS6SE14</accession>
<proteinExistence type="predicted"/>
<organism evidence="4 5">
    <name type="scientific">Pacificimonas pallii</name>
    <dbReference type="NCBI Taxonomy" id="2827236"/>
    <lineage>
        <taxon>Bacteria</taxon>
        <taxon>Pseudomonadati</taxon>
        <taxon>Pseudomonadota</taxon>
        <taxon>Alphaproteobacteria</taxon>
        <taxon>Sphingomonadales</taxon>
        <taxon>Sphingosinicellaceae</taxon>
        <taxon>Pacificimonas</taxon>
    </lineage>
</organism>
<feature type="active site" description="Proton donor/acceptor" evidence="1">
    <location>
        <position position="124"/>
    </location>
</feature>
<evidence type="ECO:0000313" key="4">
    <source>
        <dbReference type="EMBL" id="MBV7256596.1"/>
    </source>
</evidence>
<keyword evidence="1" id="KW-0573">Peptidoglycan synthesis</keyword>
<dbReference type="EMBL" id="JAGSPA010000002">
    <property type="protein sequence ID" value="MBV7256596.1"/>
    <property type="molecule type" value="Genomic_DNA"/>
</dbReference>